<evidence type="ECO:0000256" key="3">
    <source>
        <dbReference type="ARBA" id="ARBA00022475"/>
    </source>
</evidence>
<evidence type="ECO:0000256" key="6">
    <source>
        <dbReference type="ARBA" id="ARBA00023136"/>
    </source>
</evidence>
<dbReference type="InterPro" id="IPR000515">
    <property type="entry name" value="MetI-like"/>
</dbReference>
<evidence type="ECO:0000256" key="2">
    <source>
        <dbReference type="ARBA" id="ARBA00022448"/>
    </source>
</evidence>
<dbReference type="KEGG" id="bbh:BN112_2377"/>
<feature type="transmembrane region" description="Helical" evidence="7">
    <location>
        <begin position="51"/>
        <end position="68"/>
    </location>
</feature>
<dbReference type="AlphaFoldDB" id="A0A0C6P868"/>
<protein>
    <submittedName>
        <fullName evidence="9">Putative permease component of ABC transporter</fullName>
    </submittedName>
</protein>
<dbReference type="PROSITE" id="PS50928">
    <property type="entry name" value="ABC_TM1"/>
    <property type="match status" value="1"/>
</dbReference>
<dbReference type="InterPro" id="IPR035906">
    <property type="entry name" value="MetI-like_sf"/>
</dbReference>
<evidence type="ECO:0000256" key="4">
    <source>
        <dbReference type="ARBA" id="ARBA00022692"/>
    </source>
</evidence>
<name>A0A0C6P868_BORBO</name>
<dbReference type="RefSeq" id="WP_003808828.1">
    <property type="nucleotide sequence ID" value="NC_019382.1"/>
</dbReference>
<dbReference type="GO" id="GO:0005886">
    <property type="term" value="C:plasma membrane"/>
    <property type="evidence" value="ECO:0007669"/>
    <property type="project" value="UniProtKB-SubCell"/>
</dbReference>
<comment type="similarity">
    <text evidence="7">Belongs to the binding-protein-dependent transport system permease family.</text>
</comment>
<keyword evidence="6 7" id="KW-0472">Membrane</keyword>
<feature type="transmembrane region" description="Helical" evidence="7">
    <location>
        <begin position="124"/>
        <end position="155"/>
    </location>
</feature>
<sequence>MSNATSPGAAAPRAARQRAQGLALGWWKYLVPLALLAVWQLAATLGWVDEYILPAPTVVFTTFIDLLASGELLRDVGISALRVAQGFALAAVAGLGLGLAMGLSKKFNAASDFLLKILKPIPPIAWIPLAILWLGLGEAAKVFIIFIGAVFPILFNTLDAIRQTDGRYVDLARVLELKRGAFVQKIILPGALPQIMTGLRIGITIAWMCVVAAELIAASSGVGYLIMQARALAQSDVVIVGMLVTGLLGKLTDDALRLVERSLVKWRQDFPGA</sequence>
<evidence type="ECO:0000259" key="8">
    <source>
        <dbReference type="PROSITE" id="PS50928"/>
    </source>
</evidence>
<feature type="transmembrane region" description="Helical" evidence="7">
    <location>
        <begin position="26"/>
        <end position="45"/>
    </location>
</feature>
<evidence type="ECO:0000256" key="5">
    <source>
        <dbReference type="ARBA" id="ARBA00022989"/>
    </source>
</evidence>
<gene>
    <name evidence="9" type="ORF">BN112_2377</name>
</gene>
<feature type="transmembrane region" description="Helical" evidence="7">
    <location>
        <begin position="80"/>
        <end position="104"/>
    </location>
</feature>
<dbReference type="PANTHER" id="PTHR30151">
    <property type="entry name" value="ALKANE SULFONATE ABC TRANSPORTER-RELATED, MEMBRANE SUBUNIT"/>
    <property type="match status" value="1"/>
</dbReference>
<dbReference type="EMBL" id="HE965806">
    <property type="protein sequence ID" value="CCJ54294.1"/>
    <property type="molecule type" value="Genomic_DNA"/>
</dbReference>
<feature type="transmembrane region" description="Helical" evidence="7">
    <location>
        <begin position="205"/>
        <end position="226"/>
    </location>
</feature>
<comment type="subcellular location">
    <subcellularLocation>
        <location evidence="1 7">Cell membrane</location>
        <topology evidence="1 7">Multi-pass membrane protein</topology>
    </subcellularLocation>
</comment>
<keyword evidence="2 7" id="KW-0813">Transport</keyword>
<dbReference type="GO" id="GO:0042918">
    <property type="term" value="P:alkanesulfonate transmembrane transport"/>
    <property type="evidence" value="ECO:0007669"/>
    <property type="project" value="UniProtKB-ARBA"/>
</dbReference>
<dbReference type="Proteomes" id="UP000007564">
    <property type="component" value="Chromosome"/>
</dbReference>
<reference evidence="9 10" key="1">
    <citation type="journal article" date="2012" name="BMC Genomics">
        <title>Comparative genomics of the classical Bordetella subspecies: the evolution and exchange of virulence-associated diversity amongst closely related pathogens.</title>
        <authorList>
            <person name="Park J."/>
            <person name="Zhang Y."/>
            <person name="Buboltz A.M."/>
            <person name="Zhang X."/>
            <person name="Schuster S.C."/>
            <person name="Ahuja U."/>
            <person name="Liu M."/>
            <person name="Miller J.F."/>
            <person name="Sebaihia M."/>
            <person name="Bentley S.D."/>
            <person name="Parkhill J."/>
            <person name="Harvill E.T."/>
        </authorList>
    </citation>
    <scope>NUCLEOTIDE SEQUENCE [LARGE SCALE GENOMIC DNA]</scope>
    <source>
        <strain evidence="9 10">253</strain>
    </source>
</reference>
<proteinExistence type="inferred from homology"/>
<evidence type="ECO:0000313" key="10">
    <source>
        <dbReference type="Proteomes" id="UP000007564"/>
    </source>
</evidence>
<dbReference type="PANTHER" id="PTHR30151:SF38">
    <property type="entry name" value="ALIPHATIC SULFONATES TRANSPORT PERMEASE PROTEIN SSUC-RELATED"/>
    <property type="match status" value="1"/>
</dbReference>
<keyword evidence="4 7" id="KW-0812">Transmembrane</keyword>
<dbReference type="Pfam" id="PF00528">
    <property type="entry name" value="BPD_transp_1"/>
    <property type="match status" value="1"/>
</dbReference>
<evidence type="ECO:0000313" key="9">
    <source>
        <dbReference type="EMBL" id="CCJ54294.1"/>
    </source>
</evidence>
<dbReference type="HOGENOM" id="CLU_046113_1_4_4"/>
<dbReference type="FunFam" id="1.10.3720.10:FF:000003">
    <property type="entry name" value="Aliphatic sulfonate ABC transporter permease"/>
    <property type="match status" value="1"/>
</dbReference>
<keyword evidence="5 7" id="KW-1133">Transmembrane helix</keyword>
<dbReference type="Gene3D" id="1.10.3720.10">
    <property type="entry name" value="MetI-like"/>
    <property type="match status" value="1"/>
</dbReference>
<dbReference type="OrthoDB" id="5298727at2"/>
<evidence type="ECO:0000256" key="7">
    <source>
        <dbReference type="RuleBase" id="RU363032"/>
    </source>
</evidence>
<dbReference type="CDD" id="cd06261">
    <property type="entry name" value="TM_PBP2"/>
    <property type="match status" value="1"/>
</dbReference>
<evidence type="ECO:0000256" key="1">
    <source>
        <dbReference type="ARBA" id="ARBA00004651"/>
    </source>
</evidence>
<organism evidence="9 10">
    <name type="scientific">Bordetella bronchiseptica 253</name>
    <dbReference type="NCBI Taxonomy" id="568707"/>
    <lineage>
        <taxon>Bacteria</taxon>
        <taxon>Pseudomonadati</taxon>
        <taxon>Pseudomonadota</taxon>
        <taxon>Betaproteobacteria</taxon>
        <taxon>Burkholderiales</taxon>
        <taxon>Alcaligenaceae</taxon>
        <taxon>Bordetella</taxon>
    </lineage>
</organism>
<keyword evidence="3" id="KW-1003">Cell membrane</keyword>
<dbReference type="SUPFAM" id="SSF161098">
    <property type="entry name" value="MetI-like"/>
    <property type="match status" value="1"/>
</dbReference>
<accession>A0A0C6P868</accession>
<feature type="domain" description="ABC transmembrane type-1" evidence="8">
    <location>
        <begin position="76"/>
        <end position="260"/>
    </location>
</feature>